<dbReference type="EMBL" id="BONF01000008">
    <property type="protein sequence ID" value="GIF79820.1"/>
    <property type="molecule type" value="Genomic_DNA"/>
</dbReference>
<keyword evidence="3" id="KW-0119">Carbohydrate metabolism</keyword>
<dbReference type="InterPro" id="IPR009470">
    <property type="entry name" value="Chi_C"/>
</dbReference>
<protein>
    <submittedName>
        <fullName evidence="9">Chitinase</fullName>
    </submittedName>
</protein>
<dbReference type="PROSITE" id="PS01095">
    <property type="entry name" value="GH18_1"/>
    <property type="match status" value="1"/>
</dbReference>
<evidence type="ECO:0000313" key="10">
    <source>
        <dbReference type="Proteomes" id="UP000601223"/>
    </source>
</evidence>
<dbReference type="RefSeq" id="WP_239125493.1">
    <property type="nucleotide sequence ID" value="NZ_BONF01000008.1"/>
</dbReference>
<feature type="domain" description="GH18" evidence="8">
    <location>
        <begin position="73"/>
        <end position="543"/>
    </location>
</feature>
<dbReference type="GO" id="GO:0030246">
    <property type="term" value="F:carbohydrate binding"/>
    <property type="evidence" value="ECO:0007669"/>
    <property type="project" value="InterPro"/>
</dbReference>
<dbReference type="CDD" id="cd06548">
    <property type="entry name" value="GH18_chitinase"/>
    <property type="match status" value="1"/>
</dbReference>
<keyword evidence="10" id="KW-1185">Reference proteome</keyword>
<keyword evidence="2" id="KW-0624">Polysaccharide degradation</keyword>
<dbReference type="GO" id="GO:0005975">
    <property type="term" value="P:carbohydrate metabolic process"/>
    <property type="evidence" value="ECO:0007669"/>
    <property type="project" value="InterPro"/>
</dbReference>
<dbReference type="InterPro" id="IPR001579">
    <property type="entry name" value="Glyco_hydro_18_chit_AS"/>
</dbReference>
<dbReference type="PANTHER" id="PTHR11177">
    <property type="entry name" value="CHITINASE"/>
    <property type="match status" value="1"/>
</dbReference>
<comment type="caution">
    <text evidence="9">The sequence shown here is derived from an EMBL/GenBank/DDBJ whole genome shotgun (WGS) entry which is preliminary data.</text>
</comment>
<evidence type="ECO:0000259" key="8">
    <source>
        <dbReference type="PROSITE" id="PS51910"/>
    </source>
</evidence>
<evidence type="ECO:0000256" key="1">
    <source>
        <dbReference type="ARBA" id="ARBA00022801"/>
    </source>
</evidence>
<dbReference type="InterPro" id="IPR011583">
    <property type="entry name" value="Chitinase_II/V-like_cat"/>
</dbReference>
<evidence type="ECO:0000313" key="9">
    <source>
        <dbReference type="EMBL" id="GIF79820.1"/>
    </source>
</evidence>
<evidence type="ECO:0000256" key="6">
    <source>
        <dbReference type="SAM" id="MobiDB-lite"/>
    </source>
</evidence>
<dbReference type="SUPFAM" id="SSF54556">
    <property type="entry name" value="Chitinase insertion domain"/>
    <property type="match status" value="1"/>
</dbReference>
<dbReference type="GO" id="GO:0008061">
    <property type="term" value="F:chitin binding"/>
    <property type="evidence" value="ECO:0007669"/>
    <property type="project" value="InterPro"/>
</dbReference>
<feature type="region of interest" description="Disordered" evidence="6">
    <location>
        <begin position="768"/>
        <end position="818"/>
    </location>
</feature>
<dbReference type="Gene3D" id="2.10.10.20">
    <property type="entry name" value="Carbohydrate-binding module superfamily 5/12"/>
    <property type="match status" value="2"/>
</dbReference>
<dbReference type="InterPro" id="IPR017853">
    <property type="entry name" value="GH"/>
</dbReference>
<keyword evidence="2" id="KW-0146">Chitin degradation</keyword>
<dbReference type="InterPro" id="IPR050314">
    <property type="entry name" value="Glycosyl_Hydrlase_18"/>
</dbReference>
<dbReference type="GO" id="GO:0006032">
    <property type="term" value="P:chitin catabolic process"/>
    <property type="evidence" value="ECO:0007669"/>
    <property type="project" value="UniProtKB-KW"/>
</dbReference>
<evidence type="ECO:0000256" key="7">
    <source>
        <dbReference type="SAM" id="SignalP"/>
    </source>
</evidence>
<dbReference type="PANTHER" id="PTHR11177:SF308">
    <property type="entry name" value="CHITINASE A"/>
    <property type="match status" value="1"/>
</dbReference>
<feature type="signal peptide" evidence="7">
    <location>
        <begin position="1"/>
        <end position="23"/>
    </location>
</feature>
<evidence type="ECO:0000256" key="3">
    <source>
        <dbReference type="ARBA" id="ARBA00023277"/>
    </source>
</evidence>
<keyword evidence="1 5" id="KW-0378">Hydrolase</keyword>
<name>A0A8J3NIX6_9ACTN</name>
<keyword evidence="7" id="KW-0732">Signal</keyword>
<dbReference type="CDD" id="cd12215">
    <property type="entry name" value="ChiC_BD"/>
    <property type="match status" value="1"/>
</dbReference>
<feature type="region of interest" description="Disordered" evidence="6">
    <location>
        <begin position="697"/>
        <end position="729"/>
    </location>
</feature>
<reference evidence="9 10" key="1">
    <citation type="submission" date="2021-01" db="EMBL/GenBank/DDBJ databases">
        <title>Whole genome shotgun sequence of Catellatospora bangladeshensis NBRC 107357.</title>
        <authorList>
            <person name="Komaki H."/>
            <person name="Tamura T."/>
        </authorList>
    </citation>
    <scope>NUCLEOTIDE SEQUENCE [LARGE SCALE GENOMIC DNA]</scope>
    <source>
        <strain evidence="9 10">NBRC 107357</strain>
    </source>
</reference>
<feature type="chain" id="PRO_5038669445" evidence="7">
    <location>
        <begin position="24"/>
        <end position="867"/>
    </location>
</feature>
<dbReference type="SUPFAM" id="SSF51445">
    <property type="entry name" value="(Trans)glycosidases"/>
    <property type="match status" value="1"/>
</dbReference>
<dbReference type="PROSITE" id="PS51910">
    <property type="entry name" value="GH18_2"/>
    <property type="match status" value="1"/>
</dbReference>
<dbReference type="Proteomes" id="UP000601223">
    <property type="component" value="Unassembled WGS sequence"/>
</dbReference>
<dbReference type="Gene3D" id="3.20.20.80">
    <property type="entry name" value="Glycosidases"/>
    <property type="match status" value="2"/>
</dbReference>
<dbReference type="InterPro" id="IPR036573">
    <property type="entry name" value="CBM_sf_5/12"/>
</dbReference>
<accession>A0A8J3NIX6</accession>
<proteinExistence type="predicted"/>
<dbReference type="InterPro" id="IPR029070">
    <property type="entry name" value="Chitinase_insertion_sf"/>
</dbReference>
<dbReference type="GO" id="GO:0005576">
    <property type="term" value="C:extracellular region"/>
    <property type="evidence" value="ECO:0007669"/>
    <property type="project" value="InterPro"/>
</dbReference>
<dbReference type="Pfam" id="PF00704">
    <property type="entry name" value="Glyco_hydro_18"/>
    <property type="match status" value="1"/>
</dbReference>
<dbReference type="Pfam" id="PF06483">
    <property type="entry name" value="ChiC"/>
    <property type="match status" value="1"/>
</dbReference>
<feature type="compositionally biased region" description="Low complexity" evidence="6">
    <location>
        <begin position="707"/>
        <end position="729"/>
    </location>
</feature>
<dbReference type="AlphaFoldDB" id="A0A8J3NIX6"/>
<dbReference type="SUPFAM" id="SSF51055">
    <property type="entry name" value="Carbohydrate binding domain"/>
    <property type="match status" value="2"/>
</dbReference>
<dbReference type="InterPro" id="IPR001223">
    <property type="entry name" value="Glyco_hydro18_cat"/>
</dbReference>
<dbReference type="SMART" id="SM00636">
    <property type="entry name" value="Glyco_18"/>
    <property type="match status" value="1"/>
</dbReference>
<evidence type="ECO:0000256" key="5">
    <source>
        <dbReference type="RuleBase" id="RU000489"/>
    </source>
</evidence>
<evidence type="ECO:0000256" key="4">
    <source>
        <dbReference type="ARBA" id="ARBA00023295"/>
    </source>
</evidence>
<dbReference type="Pfam" id="PF02839">
    <property type="entry name" value="CBM_5_12"/>
    <property type="match status" value="2"/>
</dbReference>
<gene>
    <name evidence="9" type="ORF">Cba03nite_11690</name>
</gene>
<feature type="compositionally biased region" description="Low complexity" evidence="6">
    <location>
        <begin position="777"/>
        <end position="818"/>
    </location>
</feature>
<keyword evidence="4 5" id="KW-0326">Glycosidase</keyword>
<dbReference type="CDD" id="cd12214">
    <property type="entry name" value="ChiA1_BD"/>
    <property type="match status" value="1"/>
</dbReference>
<organism evidence="9 10">
    <name type="scientific">Catellatospora bangladeshensis</name>
    <dbReference type="NCBI Taxonomy" id="310355"/>
    <lineage>
        <taxon>Bacteria</taxon>
        <taxon>Bacillati</taxon>
        <taxon>Actinomycetota</taxon>
        <taxon>Actinomycetes</taxon>
        <taxon>Micromonosporales</taxon>
        <taxon>Micromonosporaceae</taxon>
        <taxon>Catellatospora</taxon>
    </lineage>
</organism>
<sequence>MQRKPLLNLFVATATALVGTAVAVAVAGTAGGAVVDHNACRPDGLYQTPNVAVPYCDVYDTNGREAMGAGHPRRIIGYFTSWRTGKNGAPAYLANQIPWTKITHINYAFAHVDGANKISIGDPAAANNASTNMTWPGVAGAEMDPAFPYTGHFNLLNKFKKQYPDVKTLVSVGGWAETGAYFDASGARIDSGGFYRMTTNADGSVNTAGINTFADSVVSFLRTYGFDGVDIDYEYPTSNKDAGHPLDFQQSNARRAGLNASYQVLMKALREKLDTAAASDGKYYMVTVAAPASGWLLRGMESYQATQYLDYINIMSYDLHGAWNQYVGPNASLFDDGADNELTAGGVYSAYSGIGYLNTDWAYHYYRGAVQSGRINIGVPYYTRGHKDVTGGTNGLWGTAAKTANCPIGTQSPCGNGAIGIDNLWHDLDPQGNEEPAGSNPMWHAKNLENGIAGSYRTAYGLTPATDPNDNLTGTYTRHYSATLVAPWLWNATKKVFLSTEDEQSIAAKADYVVNRGIGGIMIWELAGDYAFDTAAGEYRMGNTLTNTIASKFATASPYGASRSNTALPAQTLNVDVSLGQFALGDSNYPINPKLKLTNNSTTTIPGGAVLDFDYGTSAPGTMSQQSGWTMTVTPGHTGNNVGGLKGDFHHAKVTVPSYLSVAPGASVEITLNYVLPIGSPSNYTLTFGGQTYNLSVNRGRGGGTPSGTASPSTPTSPSASPSTPATCTDPAWVASQVYTGGQRVSHNGRSWRAQWWTQNETPGVASVWVDLGPCSGGSASPSASPSPSRSTSPSPSVSPSASPSPSTSPSASPSTSPGAYPAWAPNTYYAAGVRVTYGGRTWQCRQNHTSLVGWEPPNVGALWLAV</sequence>
<dbReference type="GO" id="GO:0004553">
    <property type="term" value="F:hydrolase activity, hydrolyzing O-glycosyl compounds"/>
    <property type="evidence" value="ECO:0007669"/>
    <property type="project" value="InterPro"/>
</dbReference>
<evidence type="ECO:0000256" key="2">
    <source>
        <dbReference type="ARBA" id="ARBA00023024"/>
    </source>
</evidence>
<dbReference type="SMART" id="SM00495">
    <property type="entry name" value="ChtBD3"/>
    <property type="match status" value="2"/>
</dbReference>
<dbReference type="InterPro" id="IPR003610">
    <property type="entry name" value="CBM5/12"/>
</dbReference>